<dbReference type="HOGENOM" id="CLU_036186_0_0_7"/>
<dbReference type="EMBL" id="CP002452">
    <property type="protein sequence ID" value="ADV46956.1"/>
    <property type="molecule type" value="Genomic_DNA"/>
</dbReference>
<keyword evidence="2" id="KW-1185">Reference proteome</keyword>
<organism evidence="1 2">
    <name type="scientific">Nitratifractor salsuginis (strain DSM 16511 / JCM 12458 / E9I37-1)</name>
    <dbReference type="NCBI Taxonomy" id="749222"/>
    <lineage>
        <taxon>Bacteria</taxon>
        <taxon>Pseudomonadati</taxon>
        <taxon>Campylobacterota</taxon>
        <taxon>Epsilonproteobacteria</taxon>
        <taxon>Campylobacterales</taxon>
        <taxon>Sulfurovaceae</taxon>
        <taxon>Nitratifractor</taxon>
    </lineage>
</organism>
<reference evidence="1 2" key="1">
    <citation type="journal article" date="2011" name="Stand. Genomic Sci.">
        <title>Complete genome sequence of Nitratifractor salsuginis type strain (E9I37-1).</title>
        <authorList>
            <person name="Anderson I."/>
            <person name="Sikorski J."/>
            <person name="Zeytun A."/>
            <person name="Nolan M."/>
            <person name="Lapidus A."/>
            <person name="Lucas S."/>
            <person name="Hammon N."/>
            <person name="Deshpande S."/>
            <person name="Cheng J.F."/>
            <person name="Tapia R."/>
            <person name="Han C."/>
            <person name="Goodwin L."/>
            <person name="Pitluck S."/>
            <person name="Liolios K."/>
            <person name="Pagani I."/>
            <person name="Ivanova N."/>
            <person name="Huntemann M."/>
            <person name="Mavromatis K."/>
            <person name="Ovchinikova G."/>
            <person name="Pati A."/>
            <person name="Chen A."/>
            <person name="Palaniappan K."/>
            <person name="Land M."/>
            <person name="Hauser L."/>
            <person name="Brambilla E.M."/>
            <person name="Ngatchou-Djao O.D."/>
            <person name="Rohde M."/>
            <person name="Tindall B.J."/>
            <person name="Goker M."/>
            <person name="Detter J.C."/>
            <person name="Woyke T."/>
            <person name="Bristow J."/>
            <person name="Eisen J.A."/>
            <person name="Markowitz V."/>
            <person name="Hugenholtz P."/>
            <person name="Klenk H.P."/>
            <person name="Kyrpides N.C."/>
        </authorList>
    </citation>
    <scope>NUCLEOTIDE SEQUENCE [LARGE SCALE GENOMIC DNA]</scope>
    <source>
        <strain evidence="2">DSM 16511 / JCM 12458 / E9I37-1</strain>
    </source>
</reference>
<sequence length="433" mass="50959">MQTGPSNPQPKIQNPKSKIQEVHTLSRELRLLIACCQAKPSQDDIDLILDTIRDPKFDIQNLLELSSRHGVLPLVYKNLKAIEKSIQTSSSQNDTPPTQNPKSKIRNLLIELKPRYFAIVQRNILMSAELIKIFRLLRENDIEVLAFKGPTLAQIAYGDITLRQFGDLDILIHRKDFRKIASQMTEKGYEPRFPIETFTGDKVMFEMNNDCPFYDRKRGLAIEIHWDFFRKLALSTQKLQPWEETAQVTINGSAIPTLRYETHLLYHSLHGSKHIWERMCWIVDIDRFIRNVPDLDWDDIIDRAKELGALRMFLLGPALARYFFNTPLPEKIEKLCRQARFDNLIAFVVDEFKWENPTPEDSLVKLKKVIALRDNLYYKTFTLLEFLFRPGINERRTIVLADNLFWLYWPLRPIGMVYRFLFCRLMKLCEQRD</sequence>
<evidence type="ECO:0008006" key="3">
    <source>
        <dbReference type="Google" id="ProtNLM"/>
    </source>
</evidence>
<dbReference type="STRING" id="749222.Nitsa_1710"/>
<proteinExistence type="predicted"/>
<dbReference type="AlphaFoldDB" id="E6X194"/>
<dbReference type="Pfam" id="PF14907">
    <property type="entry name" value="NTP_transf_5"/>
    <property type="match status" value="1"/>
</dbReference>
<accession>E6X194</accession>
<dbReference type="Gene3D" id="3.30.460.40">
    <property type="match status" value="1"/>
</dbReference>
<name>E6X194_NITSE</name>
<dbReference type="OrthoDB" id="5366220at2"/>
<dbReference type="InterPro" id="IPR039498">
    <property type="entry name" value="NTP_transf_5"/>
</dbReference>
<evidence type="ECO:0000313" key="2">
    <source>
        <dbReference type="Proteomes" id="UP000008633"/>
    </source>
</evidence>
<dbReference type="Proteomes" id="UP000008633">
    <property type="component" value="Chromosome"/>
</dbReference>
<dbReference type="eggNOG" id="COG1216">
    <property type="taxonomic scope" value="Bacteria"/>
</dbReference>
<reference evidence="2" key="2">
    <citation type="submission" date="2011-01" db="EMBL/GenBank/DDBJ databases">
        <title>The complete genome of Nitratifractor salsuginis DSM 16511.</title>
        <authorList>
            <consortium name="US DOE Joint Genome Institute (JGI-PGF)"/>
            <person name="Lucas S."/>
            <person name="Copeland A."/>
            <person name="Lapidus A."/>
            <person name="Bruce D."/>
            <person name="Goodwin L."/>
            <person name="Pitluck S."/>
            <person name="Kyrpides N."/>
            <person name="Mavromatis K."/>
            <person name="Ivanova N."/>
            <person name="Mikhailova N."/>
            <person name="Zeytun A."/>
            <person name="Detter J.C."/>
            <person name="Tapia R."/>
            <person name="Han C."/>
            <person name="Land M."/>
            <person name="Hauser L."/>
            <person name="Markowitz V."/>
            <person name="Cheng J.-F."/>
            <person name="Hugenholtz P."/>
            <person name="Woyke T."/>
            <person name="Wu D."/>
            <person name="Tindall B."/>
            <person name="Schuetze A."/>
            <person name="Brambilla E."/>
            <person name="Klenk H.-P."/>
            <person name="Eisen J.A."/>
        </authorList>
    </citation>
    <scope>NUCLEOTIDE SEQUENCE [LARGE SCALE GENOMIC DNA]</scope>
    <source>
        <strain evidence="2">DSM 16511 / JCM 12458 / E9I37-1</strain>
    </source>
</reference>
<dbReference type="KEGG" id="nsa:Nitsa_1710"/>
<gene>
    <name evidence="1" type="ordered locus">Nitsa_1710</name>
</gene>
<evidence type="ECO:0000313" key="1">
    <source>
        <dbReference type="EMBL" id="ADV46956.1"/>
    </source>
</evidence>
<protein>
    <recommendedName>
        <fullName evidence="3">Nucleotidyltransferase family protein</fullName>
    </recommendedName>
</protein>